<proteinExistence type="predicted"/>
<evidence type="ECO:0000313" key="3">
    <source>
        <dbReference type="Proteomes" id="UP000741282"/>
    </source>
</evidence>
<protein>
    <recommendedName>
        <fullName evidence="4">DUF11 domain-containing protein</fullName>
    </recommendedName>
</protein>
<keyword evidence="1" id="KW-0812">Transmembrane</keyword>
<reference evidence="2" key="2">
    <citation type="journal article" date="2021" name="Microbiome">
        <title>Successional dynamics and alternative stable states in a saline activated sludge microbial community over 9 years.</title>
        <authorList>
            <person name="Wang Y."/>
            <person name="Ye J."/>
            <person name="Ju F."/>
            <person name="Liu L."/>
            <person name="Boyd J.A."/>
            <person name="Deng Y."/>
            <person name="Parks D.H."/>
            <person name="Jiang X."/>
            <person name="Yin X."/>
            <person name="Woodcroft B.J."/>
            <person name="Tyson G.W."/>
            <person name="Hugenholtz P."/>
            <person name="Polz M.F."/>
            <person name="Zhang T."/>
        </authorList>
    </citation>
    <scope>NUCLEOTIDE SEQUENCE</scope>
    <source>
        <strain evidence="2">HKST-UBA17</strain>
    </source>
</reference>
<comment type="caution">
    <text evidence="2">The sequence shown here is derived from an EMBL/GenBank/DDBJ whole genome shotgun (WGS) entry which is preliminary data.</text>
</comment>
<evidence type="ECO:0000313" key="2">
    <source>
        <dbReference type="EMBL" id="MCA9376356.1"/>
    </source>
</evidence>
<evidence type="ECO:0008006" key="4">
    <source>
        <dbReference type="Google" id="ProtNLM"/>
    </source>
</evidence>
<organism evidence="2 3">
    <name type="scientific">Candidatus Dojkabacteria bacterium</name>
    <dbReference type="NCBI Taxonomy" id="2099670"/>
    <lineage>
        <taxon>Bacteria</taxon>
        <taxon>Candidatus Dojkabacteria</taxon>
    </lineage>
</organism>
<feature type="transmembrane region" description="Helical" evidence="1">
    <location>
        <begin position="595"/>
        <end position="611"/>
    </location>
</feature>
<reference evidence="2" key="1">
    <citation type="submission" date="2020-04" db="EMBL/GenBank/DDBJ databases">
        <authorList>
            <person name="Zhang T."/>
        </authorList>
    </citation>
    <scope>NUCLEOTIDE SEQUENCE</scope>
    <source>
        <strain evidence="2">HKST-UBA17</strain>
    </source>
</reference>
<gene>
    <name evidence="2" type="ORF">KC685_00360</name>
</gene>
<dbReference type="Proteomes" id="UP000741282">
    <property type="component" value="Unassembled WGS sequence"/>
</dbReference>
<dbReference type="AlphaFoldDB" id="A0A955I1P7"/>
<name>A0A955I1P7_9BACT</name>
<evidence type="ECO:0000256" key="1">
    <source>
        <dbReference type="SAM" id="Phobius"/>
    </source>
</evidence>
<keyword evidence="1" id="KW-0472">Membrane</keyword>
<accession>A0A955I1P7</accession>
<feature type="transmembrane region" description="Helical" evidence="1">
    <location>
        <begin position="12"/>
        <end position="34"/>
    </location>
</feature>
<keyword evidence="1" id="KW-1133">Transmembrane helix</keyword>
<dbReference type="EMBL" id="JAGQLN010000001">
    <property type="protein sequence ID" value="MCA9376356.1"/>
    <property type="molecule type" value="Genomic_DNA"/>
</dbReference>
<sequence length="659" mass="70083">MAYNVRLTKKGSVFLAVVGFLLFGAGLAFTVVYLGNRDNQIGTGDSDASGICCNGGECNDGWQFGPDANYKGGTCDQRNIAACAEHGGIASGGEECEASACGTLNQPCCQPGNGCGNGMNCEGGTCVLPNTGGNPDCATCVGTCTATGCSTTCGAGINPRDDCGIWNSGFMCDGWSQSGCNDANGTTVGTPDYSNPEYWCKTYQFDSNAPNGAFSVVFVGDKGDYCIDFEPGCDPSQLDWDCSQEYSCNVTATAVCEILPDDTKIDVSWNVTDANFTLGPGDTLGTTIVRIDNIDDGHWFTDGNDFWWSTDNQAFIDSGGNPSNASWTYNGDEIRPDVNYTVRVAVNSPNYTGDYQGTCSTAEIPVRCDSTKLQCDEQGCTSDDQCSSGLACTDGRCRNPDCPTQTNCQCPLGACNETCKADEDCRGELVCTNGQCRESACTEQADCICPTDIPVWRISKDGVSSCINSNTSAQVFYTVVVRNGGGATGTIVDVVDTLDPKVDPSWVNQGSISNGGVLEGKTIVWKLSGDDAQFEPGEELMLTYSMLIPKESFGEYTNIVEATPQNGEKFSAQETVNVACLIPVTGLFDDTSGKIVGALILILVSGLLLAFNNTDKKVLLLAGGVERVAGYFSRDSRTERSIRKHRSRFEQDLVEDDDR</sequence>